<evidence type="ECO:0000256" key="3">
    <source>
        <dbReference type="ARBA" id="ARBA00023125"/>
    </source>
</evidence>
<comment type="similarity">
    <text evidence="1">Belongs to the type-I restriction system S methylase family.</text>
</comment>
<protein>
    <recommendedName>
        <fullName evidence="4">Type I restriction modification DNA specificity domain-containing protein</fullName>
    </recommendedName>
</protein>
<keyword evidence="6" id="KW-1185">Reference proteome</keyword>
<gene>
    <name evidence="5" type="ORF">AAT16_13005</name>
</gene>
<evidence type="ECO:0000313" key="5">
    <source>
        <dbReference type="EMBL" id="AKG75022.1"/>
    </source>
</evidence>
<dbReference type="SUPFAM" id="SSF116734">
    <property type="entry name" value="DNA methylase specificity domain"/>
    <property type="match status" value="2"/>
</dbReference>
<dbReference type="Gene3D" id="3.90.220.20">
    <property type="entry name" value="DNA methylase specificity domains"/>
    <property type="match status" value="2"/>
</dbReference>
<dbReference type="InterPro" id="IPR052021">
    <property type="entry name" value="Type-I_RS_S_subunit"/>
</dbReference>
<reference evidence="6" key="2">
    <citation type="submission" date="2015-04" db="EMBL/GenBank/DDBJ databases">
        <title>Complete genome sequence of Salinicoccus halodurans strain H3B36, isolated from the Qaidam basin of China.</title>
        <authorList>
            <person name="Ma Y."/>
            <person name="Jiang K."/>
            <person name="Xue Y."/>
        </authorList>
    </citation>
    <scope>NUCLEOTIDE SEQUENCE [LARGE SCALE GENOMIC DNA]</scope>
    <source>
        <strain evidence="6">H3B36</strain>
    </source>
</reference>
<dbReference type="EMBL" id="CP011366">
    <property type="protein sequence ID" value="AKG75022.1"/>
    <property type="molecule type" value="Genomic_DNA"/>
</dbReference>
<name>A0ABN4G3B2_9STAP</name>
<keyword evidence="2" id="KW-0680">Restriction system</keyword>
<dbReference type="Proteomes" id="UP000034029">
    <property type="component" value="Chromosome"/>
</dbReference>
<proteinExistence type="inferred from homology"/>
<evidence type="ECO:0000256" key="1">
    <source>
        <dbReference type="ARBA" id="ARBA00010923"/>
    </source>
</evidence>
<dbReference type="InterPro" id="IPR044946">
    <property type="entry name" value="Restrct_endonuc_typeI_TRD_sf"/>
</dbReference>
<reference evidence="5 6" key="1">
    <citation type="journal article" date="2015" name="Int. J. Syst. Evol. Microbiol.">
        <title>Complete genome sequence of Salinicoccus halodurans H3B36, isolated from the Qaidam Basin in China.</title>
        <authorList>
            <person name="Jiang K."/>
            <person name="Xue Y."/>
            <person name="Ma Y."/>
        </authorList>
    </citation>
    <scope>NUCLEOTIDE SEQUENCE [LARGE SCALE GENOMIC DNA]</scope>
    <source>
        <strain evidence="5 6">H3B36</strain>
    </source>
</reference>
<dbReference type="PANTHER" id="PTHR30408:SF12">
    <property type="entry name" value="TYPE I RESTRICTION ENZYME MJAVIII SPECIFICITY SUBUNIT"/>
    <property type="match status" value="1"/>
</dbReference>
<evidence type="ECO:0000313" key="6">
    <source>
        <dbReference type="Proteomes" id="UP000034029"/>
    </source>
</evidence>
<keyword evidence="3" id="KW-0238">DNA-binding</keyword>
<organism evidence="5 6">
    <name type="scientific">Salinicoccus halodurans</name>
    <dbReference type="NCBI Taxonomy" id="407035"/>
    <lineage>
        <taxon>Bacteria</taxon>
        <taxon>Bacillati</taxon>
        <taxon>Bacillota</taxon>
        <taxon>Bacilli</taxon>
        <taxon>Bacillales</taxon>
        <taxon>Staphylococcaceae</taxon>
        <taxon>Salinicoccus</taxon>
    </lineage>
</organism>
<dbReference type="InterPro" id="IPR000055">
    <property type="entry name" value="Restrct_endonuc_typeI_TRD"/>
</dbReference>
<evidence type="ECO:0000256" key="2">
    <source>
        <dbReference type="ARBA" id="ARBA00022747"/>
    </source>
</evidence>
<dbReference type="Gene3D" id="1.10.287.1120">
    <property type="entry name" value="Bipartite methylase S protein"/>
    <property type="match status" value="1"/>
</dbReference>
<dbReference type="CDD" id="cd17521">
    <property type="entry name" value="RMtype1_S_Sau13435ORF2165P_TRD2-CR2_like"/>
    <property type="match status" value="1"/>
</dbReference>
<dbReference type="Pfam" id="PF01420">
    <property type="entry name" value="Methylase_S"/>
    <property type="match status" value="2"/>
</dbReference>
<dbReference type="PANTHER" id="PTHR30408">
    <property type="entry name" value="TYPE-1 RESTRICTION ENZYME ECOKI SPECIFICITY PROTEIN"/>
    <property type="match status" value="1"/>
</dbReference>
<feature type="domain" description="Type I restriction modification DNA specificity" evidence="4">
    <location>
        <begin position="212"/>
        <end position="370"/>
    </location>
</feature>
<accession>A0ABN4G3B2</accession>
<feature type="domain" description="Type I restriction modification DNA specificity" evidence="4">
    <location>
        <begin position="5"/>
        <end position="183"/>
    </location>
</feature>
<evidence type="ECO:0000259" key="4">
    <source>
        <dbReference type="Pfam" id="PF01420"/>
    </source>
</evidence>
<sequence>MCINTWEQRKLGELSEKLEYGLNASATNYDGENKYLRITDIDDNNHKFNREFLTSPNIDISSSNHYLLKSGDILFARTGASVGKTYIYDEKDGKVYFAGFLIRARILSNNNTQFIFQNTLTKKYLNFIRVTSQRSGQPGVNANEYRNYRITVPKLNEQEKVGHFFKILDKTIDLHLRKINILKNLKQQYLRVMFVENEKNTPEIRFKSFNDVWEQRQVEDIALIATGKRDTQDSIEGGKYDFYVRSPKIEKIDSYSYDGEAVLTVGDGVGVGKVFHYVNGKFDFHQRVYKISDFKNFSGLYFYYYFSTNFIYESRKYNAKTSVDSVRREMISKMKIPEPSVEEQNEIGRLLKKVDDTINLHQSKLSTLEQLKKSYLRKMFL</sequence>